<dbReference type="Gene3D" id="1.10.287.110">
    <property type="entry name" value="DnaJ domain"/>
    <property type="match status" value="1"/>
</dbReference>
<dbReference type="PROSITE" id="PS50076">
    <property type="entry name" value="DNAJ_2"/>
    <property type="match status" value="1"/>
</dbReference>
<proteinExistence type="predicted"/>
<dbReference type="CDD" id="cd06257">
    <property type="entry name" value="DnaJ"/>
    <property type="match status" value="1"/>
</dbReference>
<dbReference type="InterPro" id="IPR036869">
    <property type="entry name" value="J_dom_sf"/>
</dbReference>
<keyword evidence="5" id="KW-1185">Reference proteome</keyword>
<sequence>MALLAKWTGAPHSLLKAHRRYIHSDRQSSRPRAPLHVDDPDSWPRNPCPSPHDILGAEPRLPYSKKGFYRLVKLYHPDLLAVNRHRNPELSRATVTERYRLVIEANKLLSDPGKRLLYEKYGAGWASSQQQYRHPPRSPCTPAANVGYEDRTYTYPHGGPSGRQSPIFASNGAVAIVILAMTMAGAIMQLERARQAQWDLKKGDVALQEAITRDLQDMADQLEGKPRDLRILEFLARSELRNWSAQKAVFGDLDLDENICRH</sequence>
<keyword evidence="2" id="KW-1133">Transmembrane helix</keyword>
<gene>
    <name evidence="4" type="ORF">CPLU01_13204</name>
</gene>
<dbReference type="Proteomes" id="UP000654918">
    <property type="component" value="Unassembled WGS sequence"/>
</dbReference>
<name>A0A8H6N3E5_9PEZI</name>
<evidence type="ECO:0000313" key="5">
    <source>
        <dbReference type="Proteomes" id="UP000654918"/>
    </source>
</evidence>
<organism evidence="4 5">
    <name type="scientific">Colletotrichum plurivorum</name>
    <dbReference type="NCBI Taxonomy" id="2175906"/>
    <lineage>
        <taxon>Eukaryota</taxon>
        <taxon>Fungi</taxon>
        <taxon>Dikarya</taxon>
        <taxon>Ascomycota</taxon>
        <taxon>Pezizomycotina</taxon>
        <taxon>Sordariomycetes</taxon>
        <taxon>Hypocreomycetidae</taxon>
        <taxon>Glomerellales</taxon>
        <taxon>Glomerellaceae</taxon>
        <taxon>Colletotrichum</taxon>
        <taxon>Colletotrichum orchidearum species complex</taxon>
    </lineage>
</organism>
<dbReference type="InterPro" id="IPR001623">
    <property type="entry name" value="DnaJ_domain"/>
</dbReference>
<feature type="domain" description="J" evidence="3">
    <location>
        <begin position="50"/>
        <end position="122"/>
    </location>
</feature>
<evidence type="ECO:0000313" key="4">
    <source>
        <dbReference type="EMBL" id="KAF6818854.1"/>
    </source>
</evidence>
<dbReference type="AlphaFoldDB" id="A0A8H6N3E5"/>
<keyword evidence="2" id="KW-0472">Membrane</keyword>
<dbReference type="SUPFAM" id="SSF46565">
    <property type="entry name" value="Chaperone J-domain"/>
    <property type="match status" value="1"/>
</dbReference>
<feature type="transmembrane region" description="Helical" evidence="2">
    <location>
        <begin position="167"/>
        <end position="188"/>
    </location>
</feature>
<keyword evidence="2" id="KW-0812">Transmembrane</keyword>
<feature type="region of interest" description="Disordered" evidence="1">
    <location>
        <begin position="23"/>
        <end position="47"/>
    </location>
</feature>
<reference evidence="4" key="1">
    <citation type="journal article" date="2020" name="Phytopathology">
        <title>Genome Sequence Resources of Colletotrichum truncatum, C. plurivorum, C. musicola, and C. sojae: Four Species Pathogenic to Soybean (Glycine max).</title>
        <authorList>
            <person name="Rogerio F."/>
            <person name="Boufleur T.R."/>
            <person name="Ciampi-Guillardi M."/>
            <person name="Sukno S.A."/>
            <person name="Thon M.R."/>
            <person name="Massola Junior N.S."/>
            <person name="Baroncelli R."/>
        </authorList>
    </citation>
    <scope>NUCLEOTIDE SEQUENCE</scope>
    <source>
        <strain evidence="4">LFN00145</strain>
    </source>
</reference>
<evidence type="ECO:0000259" key="3">
    <source>
        <dbReference type="PROSITE" id="PS50076"/>
    </source>
</evidence>
<evidence type="ECO:0000256" key="2">
    <source>
        <dbReference type="SAM" id="Phobius"/>
    </source>
</evidence>
<dbReference type="EMBL" id="WIGO01000295">
    <property type="protein sequence ID" value="KAF6818854.1"/>
    <property type="molecule type" value="Genomic_DNA"/>
</dbReference>
<evidence type="ECO:0000256" key="1">
    <source>
        <dbReference type="SAM" id="MobiDB-lite"/>
    </source>
</evidence>
<protein>
    <submittedName>
        <fullName evidence="4">J domain-containing protein 1</fullName>
    </submittedName>
</protein>
<accession>A0A8H6N3E5</accession>
<comment type="caution">
    <text evidence="4">The sequence shown here is derived from an EMBL/GenBank/DDBJ whole genome shotgun (WGS) entry which is preliminary data.</text>
</comment>